<evidence type="ECO:0000256" key="1">
    <source>
        <dbReference type="SAM" id="MobiDB-lite"/>
    </source>
</evidence>
<reference evidence="2" key="1">
    <citation type="journal article" date="2022" name="bioRxiv">
        <title>Sequencing and chromosome-scale assembly of the giantPleurodeles waltlgenome.</title>
        <authorList>
            <person name="Brown T."/>
            <person name="Elewa A."/>
            <person name="Iarovenko S."/>
            <person name="Subramanian E."/>
            <person name="Araus A.J."/>
            <person name="Petzold A."/>
            <person name="Susuki M."/>
            <person name="Suzuki K.-i.T."/>
            <person name="Hayashi T."/>
            <person name="Toyoda A."/>
            <person name="Oliveira C."/>
            <person name="Osipova E."/>
            <person name="Leigh N.D."/>
            <person name="Simon A."/>
            <person name="Yun M.H."/>
        </authorList>
    </citation>
    <scope>NUCLEOTIDE SEQUENCE</scope>
    <source>
        <strain evidence="2">20211129_DDA</strain>
        <tissue evidence="2">Liver</tissue>
    </source>
</reference>
<dbReference type="AlphaFoldDB" id="A0AAV7RYD3"/>
<evidence type="ECO:0000313" key="2">
    <source>
        <dbReference type="EMBL" id="KAJ1156712.1"/>
    </source>
</evidence>
<keyword evidence="3" id="KW-1185">Reference proteome</keyword>
<comment type="caution">
    <text evidence="2">The sequence shown here is derived from an EMBL/GenBank/DDBJ whole genome shotgun (WGS) entry which is preliminary data.</text>
</comment>
<evidence type="ECO:0000313" key="3">
    <source>
        <dbReference type="Proteomes" id="UP001066276"/>
    </source>
</evidence>
<feature type="region of interest" description="Disordered" evidence="1">
    <location>
        <begin position="47"/>
        <end position="66"/>
    </location>
</feature>
<proteinExistence type="predicted"/>
<sequence length="66" mass="7282">MVLRPKRTTLASRTKSTKRFIAPTKAALQANPSAAITGKRTFLSTKSDLQATPSFAKTGKRKYRNN</sequence>
<dbReference type="EMBL" id="JANPWB010000009">
    <property type="protein sequence ID" value="KAJ1156712.1"/>
    <property type="molecule type" value="Genomic_DNA"/>
</dbReference>
<organism evidence="2 3">
    <name type="scientific">Pleurodeles waltl</name>
    <name type="common">Iberian ribbed newt</name>
    <dbReference type="NCBI Taxonomy" id="8319"/>
    <lineage>
        <taxon>Eukaryota</taxon>
        <taxon>Metazoa</taxon>
        <taxon>Chordata</taxon>
        <taxon>Craniata</taxon>
        <taxon>Vertebrata</taxon>
        <taxon>Euteleostomi</taxon>
        <taxon>Amphibia</taxon>
        <taxon>Batrachia</taxon>
        <taxon>Caudata</taxon>
        <taxon>Salamandroidea</taxon>
        <taxon>Salamandridae</taxon>
        <taxon>Pleurodelinae</taxon>
        <taxon>Pleurodeles</taxon>
    </lineage>
</organism>
<accession>A0AAV7RYD3</accession>
<dbReference type="Proteomes" id="UP001066276">
    <property type="component" value="Chromosome 5"/>
</dbReference>
<gene>
    <name evidence="2" type="ORF">NDU88_009430</name>
</gene>
<protein>
    <submittedName>
        <fullName evidence="2">Uncharacterized protein</fullName>
    </submittedName>
</protein>
<name>A0AAV7RYD3_PLEWA</name>